<dbReference type="AlphaFoldDB" id="A0AAU9JCB9"/>
<comment type="caution">
    <text evidence="1">The sequence shown here is derived from an EMBL/GenBank/DDBJ whole genome shotgun (WGS) entry which is preliminary data.</text>
</comment>
<name>A0AAU9JCB9_9CILI</name>
<dbReference type="EMBL" id="CAJZBQ010000030">
    <property type="protein sequence ID" value="CAG9321933.1"/>
    <property type="molecule type" value="Genomic_DNA"/>
</dbReference>
<evidence type="ECO:0000313" key="2">
    <source>
        <dbReference type="Proteomes" id="UP001162131"/>
    </source>
</evidence>
<sequence>MPKHDYMCSTIIFNGNIVISGKENKKILQYSIGNESFSAIPYCFVENKIKILISTDRLYVIECPGSICESEIGNCLKWKRIGDQQSITILFKCIVHIIKEEYTSQVILNWLKNIIILI</sequence>
<keyword evidence="2" id="KW-1185">Reference proteome</keyword>
<gene>
    <name evidence="1" type="ORF">BSTOLATCC_MIC30319</name>
</gene>
<accession>A0AAU9JCB9</accession>
<protein>
    <submittedName>
        <fullName evidence="1">Uncharacterized protein</fullName>
    </submittedName>
</protein>
<reference evidence="1" key="1">
    <citation type="submission" date="2021-09" db="EMBL/GenBank/DDBJ databases">
        <authorList>
            <consortium name="AG Swart"/>
            <person name="Singh M."/>
            <person name="Singh A."/>
            <person name="Seah K."/>
            <person name="Emmerich C."/>
        </authorList>
    </citation>
    <scope>NUCLEOTIDE SEQUENCE</scope>
    <source>
        <strain evidence="1">ATCC30299</strain>
    </source>
</reference>
<proteinExistence type="predicted"/>
<organism evidence="1 2">
    <name type="scientific">Blepharisma stoltei</name>
    <dbReference type="NCBI Taxonomy" id="1481888"/>
    <lineage>
        <taxon>Eukaryota</taxon>
        <taxon>Sar</taxon>
        <taxon>Alveolata</taxon>
        <taxon>Ciliophora</taxon>
        <taxon>Postciliodesmatophora</taxon>
        <taxon>Heterotrichea</taxon>
        <taxon>Heterotrichida</taxon>
        <taxon>Blepharismidae</taxon>
        <taxon>Blepharisma</taxon>
    </lineage>
</organism>
<dbReference type="Proteomes" id="UP001162131">
    <property type="component" value="Unassembled WGS sequence"/>
</dbReference>
<evidence type="ECO:0000313" key="1">
    <source>
        <dbReference type="EMBL" id="CAG9321933.1"/>
    </source>
</evidence>